<reference evidence="6" key="1">
    <citation type="submission" date="2016-06" db="UniProtKB">
        <authorList>
            <consortium name="WormBaseParasite"/>
        </authorList>
    </citation>
    <scope>IDENTIFICATION</scope>
</reference>
<evidence type="ECO:0000313" key="6">
    <source>
        <dbReference type="WBParaSite" id="ECPE_0001677801-mRNA-1"/>
    </source>
</evidence>
<dbReference type="GO" id="GO:0005964">
    <property type="term" value="C:phosphorylase kinase complex"/>
    <property type="evidence" value="ECO:0007669"/>
    <property type="project" value="TreeGrafter"/>
</dbReference>
<comment type="pathway">
    <text evidence="1">Glycan biosynthesis; glycogen metabolism.</text>
</comment>
<evidence type="ECO:0000259" key="3">
    <source>
        <dbReference type="Pfam" id="PF00723"/>
    </source>
</evidence>
<dbReference type="GO" id="GO:0005977">
    <property type="term" value="P:glycogen metabolic process"/>
    <property type="evidence" value="ECO:0007669"/>
    <property type="project" value="UniProtKB-KW"/>
</dbReference>
<accession>A0A183BC00</accession>
<dbReference type="GO" id="GO:0005886">
    <property type="term" value="C:plasma membrane"/>
    <property type="evidence" value="ECO:0007669"/>
    <property type="project" value="UniProtKB-SubCell"/>
</dbReference>
<keyword evidence="1" id="KW-0112">Calmodulin-binding</keyword>
<comment type="similarity">
    <text evidence="1">Belongs to the phosphorylase b kinase regulatory chain family.</text>
</comment>
<gene>
    <name evidence="4" type="ORF">ECPE_LOCUS16735</name>
</gene>
<dbReference type="Proteomes" id="UP000272942">
    <property type="component" value="Unassembled WGS sequence"/>
</dbReference>
<comment type="function">
    <text evidence="1">Phosphorylase b kinase catalyzes the phosphorylation of serine in certain substrates, including troponin I.</text>
</comment>
<dbReference type="GO" id="GO:0005516">
    <property type="term" value="F:calmodulin binding"/>
    <property type="evidence" value="ECO:0007669"/>
    <property type="project" value="UniProtKB-KW"/>
</dbReference>
<name>A0A183BC00_9TREM</name>
<keyword evidence="5" id="KW-1185">Reference proteome</keyword>
<reference evidence="4 5" key="2">
    <citation type="submission" date="2018-11" db="EMBL/GenBank/DDBJ databases">
        <authorList>
            <consortium name="Pathogen Informatics"/>
        </authorList>
    </citation>
    <scope>NUCLEOTIDE SEQUENCE [LARGE SCALE GENOMIC DNA]</scope>
    <source>
        <strain evidence="4 5">Egypt</strain>
    </source>
</reference>
<dbReference type="PANTHER" id="PTHR10749">
    <property type="entry name" value="PHOSPHORYLASE B KINASE REGULATORY SUBUNIT"/>
    <property type="match status" value="1"/>
</dbReference>
<sequence>MQTYSGLSQRSGTSTDARQDLEQFKKAQNVDTCLSPRLNYETGEPIDDPNYKNLQMDCVALFVIQLAQMITSGLQARFVTRVFIAEFFITNAV</sequence>
<comment type="subcellular location">
    <subcellularLocation>
        <location evidence="1">Cell membrane</location>
        <topology evidence="1">Lipid-anchor</topology>
        <orientation evidence="1">Cytoplasmic side</orientation>
    </subcellularLocation>
</comment>
<feature type="compositionally biased region" description="Polar residues" evidence="2">
    <location>
        <begin position="1"/>
        <end position="16"/>
    </location>
</feature>
<dbReference type="InterPro" id="IPR008734">
    <property type="entry name" value="PHK_A/B_su"/>
</dbReference>
<keyword evidence="1" id="KW-0636">Prenylation</keyword>
<keyword evidence="1" id="KW-0321">Glycogen metabolism</keyword>
<keyword evidence="1" id="KW-0119">Carbohydrate metabolism</keyword>
<feature type="region of interest" description="Disordered" evidence="2">
    <location>
        <begin position="1"/>
        <end position="21"/>
    </location>
</feature>
<dbReference type="InterPro" id="IPR011613">
    <property type="entry name" value="GH15-like"/>
</dbReference>
<evidence type="ECO:0000313" key="4">
    <source>
        <dbReference type="EMBL" id="VDP94007.1"/>
    </source>
</evidence>
<dbReference type="EMBL" id="UZAN01065617">
    <property type="protein sequence ID" value="VDP94007.1"/>
    <property type="molecule type" value="Genomic_DNA"/>
</dbReference>
<protein>
    <recommendedName>
        <fullName evidence="1">Phosphorylase b kinase regulatory subunit</fullName>
    </recommendedName>
</protein>
<dbReference type="WBParaSite" id="ECPE_0001677801-mRNA-1">
    <property type="protein sequence ID" value="ECPE_0001677801-mRNA-1"/>
    <property type="gene ID" value="ECPE_0001677801"/>
</dbReference>
<dbReference type="AlphaFoldDB" id="A0A183BC00"/>
<keyword evidence="1" id="KW-0449">Lipoprotein</keyword>
<keyword evidence="1" id="KW-0472">Membrane</keyword>
<dbReference type="Pfam" id="PF00723">
    <property type="entry name" value="Glyco_hydro_15"/>
    <property type="match status" value="1"/>
</dbReference>
<evidence type="ECO:0000313" key="5">
    <source>
        <dbReference type="Proteomes" id="UP000272942"/>
    </source>
</evidence>
<organism evidence="6">
    <name type="scientific">Echinostoma caproni</name>
    <dbReference type="NCBI Taxonomy" id="27848"/>
    <lineage>
        <taxon>Eukaryota</taxon>
        <taxon>Metazoa</taxon>
        <taxon>Spiralia</taxon>
        <taxon>Lophotrochozoa</taxon>
        <taxon>Platyhelminthes</taxon>
        <taxon>Trematoda</taxon>
        <taxon>Digenea</taxon>
        <taxon>Plagiorchiida</taxon>
        <taxon>Echinostomata</taxon>
        <taxon>Echinostomatoidea</taxon>
        <taxon>Echinostomatidae</taxon>
        <taxon>Echinostoma</taxon>
    </lineage>
</organism>
<evidence type="ECO:0000256" key="2">
    <source>
        <dbReference type="SAM" id="MobiDB-lite"/>
    </source>
</evidence>
<feature type="domain" description="GH15-like" evidence="3">
    <location>
        <begin position="19"/>
        <end position="82"/>
    </location>
</feature>
<proteinExistence type="inferred from homology"/>
<evidence type="ECO:0000256" key="1">
    <source>
        <dbReference type="RuleBase" id="RU364123"/>
    </source>
</evidence>
<keyword evidence="1" id="KW-1003">Cell membrane</keyword>
<dbReference type="OrthoDB" id="5971574at2759"/>
<dbReference type="PANTHER" id="PTHR10749:SF8">
    <property type="entry name" value="PHOSPHORYLASE B KINASE REGULATORY SUBUNIT BETA"/>
    <property type="match status" value="1"/>
</dbReference>